<dbReference type="EMBL" id="BJZU01000042">
    <property type="protein sequence ID" value="GEP04249.1"/>
    <property type="molecule type" value="Genomic_DNA"/>
</dbReference>
<dbReference type="OrthoDB" id="8018783at2"/>
<dbReference type="AlphaFoldDB" id="A0A512J316"/>
<proteinExistence type="predicted"/>
<feature type="compositionally biased region" description="Basic and acidic residues" evidence="1">
    <location>
        <begin position="158"/>
        <end position="174"/>
    </location>
</feature>
<reference evidence="4" key="1">
    <citation type="journal article" date="2014" name="Int. J. Syst. Evol. Microbiol.">
        <title>Complete genome of a new Firmicutes species belonging to the dominant human colonic microbiota ('Ruminococcus bicirculans') reveals two chromosomes and a selective capacity to utilize plant glucans.</title>
        <authorList>
            <consortium name="NISC Comparative Sequencing Program"/>
            <person name="Wegmann U."/>
            <person name="Louis P."/>
            <person name="Goesmann A."/>
            <person name="Henrissat B."/>
            <person name="Duncan S.H."/>
            <person name="Flint H.J."/>
        </authorList>
    </citation>
    <scope>NUCLEOTIDE SEQUENCE</scope>
    <source>
        <strain evidence="4">NBRC 107715</strain>
    </source>
</reference>
<feature type="region of interest" description="Disordered" evidence="1">
    <location>
        <begin position="158"/>
        <end position="217"/>
    </location>
</feature>
<reference evidence="3 5" key="3">
    <citation type="submission" date="2019-07" db="EMBL/GenBank/DDBJ databases">
        <title>Whole genome shotgun sequence of Methylobacterium oxalidis NBRC 107715.</title>
        <authorList>
            <person name="Hosoyama A."/>
            <person name="Uohara A."/>
            <person name="Ohji S."/>
            <person name="Ichikawa N."/>
        </authorList>
    </citation>
    <scope>NUCLEOTIDE SEQUENCE [LARGE SCALE GENOMIC DNA]</scope>
    <source>
        <strain evidence="3 5">NBRC 107715</strain>
    </source>
</reference>
<dbReference type="EMBL" id="BSPK01000107">
    <property type="protein sequence ID" value="GLS66623.1"/>
    <property type="molecule type" value="Genomic_DNA"/>
</dbReference>
<reference evidence="6" key="2">
    <citation type="journal article" date="2019" name="Int. J. Syst. Evol. Microbiol.">
        <title>The Global Catalogue of Microorganisms (GCM) 10K type strain sequencing project: providing services to taxonomists for standard genome sequencing and annotation.</title>
        <authorList>
            <consortium name="The Broad Institute Genomics Platform"/>
            <consortium name="The Broad Institute Genome Sequencing Center for Infectious Disease"/>
            <person name="Wu L."/>
            <person name="Ma J."/>
        </authorList>
    </citation>
    <scope>NUCLEOTIDE SEQUENCE [LARGE SCALE GENOMIC DNA]</scope>
    <source>
        <strain evidence="6">NBRC 107715</strain>
    </source>
</reference>
<feature type="compositionally biased region" description="Basic and acidic residues" evidence="1">
    <location>
        <begin position="82"/>
        <end position="98"/>
    </location>
</feature>
<gene>
    <name evidence="4" type="ORF">GCM10007888_50060</name>
    <name evidence="3" type="ORF">MOX02_22870</name>
</gene>
<evidence type="ECO:0000313" key="6">
    <source>
        <dbReference type="Proteomes" id="UP001156856"/>
    </source>
</evidence>
<evidence type="ECO:0000313" key="4">
    <source>
        <dbReference type="EMBL" id="GLS66623.1"/>
    </source>
</evidence>
<dbReference type="Proteomes" id="UP000321960">
    <property type="component" value="Unassembled WGS sequence"/>
</dbReference>
<evidence type="ECO:0008006" key="7">
    <source>
        <dbReference type="Google" id="ProtNLM"/>
    </source>
</evidence>
<keyword evidence="2" id="KW-0732">Signal</keyword>
<dbReference type="Proteomes" id="UP001156856">
    <property type="component" value="Unassembled WGS sequence"/>
</dbReference>
<reference evidence="4" key="4">
    <citation type="submission" date="2023-01" db="EMBL/GenBank/DDBJ databases">
        <title>Draft genome sequence of Methylobacterium oxalidis strain NBRC 107715.</title>
        <authorList>
            <person name="Sun Q."/>
            <person name="Mori K."/>
        </authorList>
    </citation>
    <scope>NUCLEOTIDE SEQUENCE</scope>
    <source>
        <strain evidence="4">NBRC 107715</strain>
    </source>
</reference>
<feature type="compositionally biased region" description="Polar residues" evidence="1">
    <location>
        <begin position="102"/>
        <end position="114"/>
    </location>
</feature>
<comment type="caution">
    <text evidence="3">The sequence shown here is derived from an EMBL/GenBank/DDBJ whole genome shotgun (WGS) entry which is preliminary data.</text>
</comment>
<feature type="region of interest" description="Disordered" evidence="1">
    <location>
        <begin position="62"/>
        <end position="146"/>
    </location>
</feature>
<feature type="compositionally biased region" description="Basic and acidic residues" evidence="1">
    <location>
        <begin position="188"/>
        <end position="206"/>
    </location>
</feature>
<accession>A0A512J316</accession>
<evidence type="ECO:0000313" key="3">
    <source>
        <dbReference type="EMBL" id="GEP04249.1"/>
    </source>
</evidence>
<keyword evidence="6" id="KW-1185">Reference proteome</keyword>
<organism evidence="3 5">
    <name type="scientific">Methylobacterium oxalidis</name>
    <dbReference type="NCBI Taxonomy" id="944322"/>
    <lineage>
        <taxon>Bacteria</taxon>
        <taxon>Pseudomonadati</taxon>
        <taxon>Pseudomonadota</taxon>
        <taxon>Alphaproteobacteria</taxon>
        <taxon>Hyphomicrobiales</taxon>
        <taxon>Methylobacteriaceae</taxon>
        <taxon>Methylobacterium</taxon>
    </lineage>
</organism>
<feature type="compositionally biased region" description="Basic and acidic residues" evidence="1">
    <location>
        <begin position="133"/>
        <end position="143"/>
    </location>
</feature>
<name>A0A512J316_9HYPH</name>
<protein>
    <recommendedName>
        <fullName evidence="7">DUF3035 domain-containing protein</fullName>
    </recommendedName>
</protein>
<evidence type="ECO:0000256" key="2">
    <source>
        <dbReference type="SAM" id="SignalP"/>
    </source>
</evidence>
<dbReference type="RefSeq" id="WP_147025894.1">
    <property type="nucleotide sequence ID" value="NZ_BJZU01000042.1"/>
</dbReference>
<evidence type="ECO:0000313" key="5">
    <source>
        <dbReference type="Proteomes" id="UP000321960"/>
    </source>
</evidence>
<evidence type="ECO:0000256" key="1">
    <source>
        <dbReference type="SAM" id="MobiDB-lite"/>
    </source>
</evidence>
<feature type="chain" id="PRO_5022036392" description="DUF3035 domain-containing protein" evidence="2">
    <location>
        <begin position="24"/>
        <end position="217"/>
    </location>
</feature>
<feature type="signal peptide" evidence="2">
    <location>
        <begin position="1"/>
        <end position="23"/>
    </location>
</feature>
<sequence length="217" mass="24222">MTGYRRFLLATVAGLLAAGTAQAQTAERGEIMRDTLSTLGLIEKDQPAINYRERAPLVMPPKLEGKALPAPRPRTASPQWPKEPEVLQRERDEAERRVPKGNQAQGRYNDNNATLAIDDIRSGRRANANMTTEPERKPGDNNRDSFWVNPLELMRGVGQEKTEPSIAEPSRDTLTDPPNGYRKAPRKVVVDGRDPVNNASREREEADPGTYLRSQGR</sequence>